<dbReference type="PRINTS" id="PR00081">
    <property type="entry name" value="GDHRDH"/>
</dbReference>
<keyword evidence="8" id="KW-0472">Membrane</keyword>
<evidence type="ECO:0000256" key="1">
    <source>
        <dbReference type="ARBA" id="ARBA00004141"/>
    </source>
</evidence>
<evidence type="ECO:0000313" key="11">
    <source>
        <dbReference type="EMBL" id="BBL79814.1"/>
    </source>
</evidence>
<dbReference type="GO" id="GO:0042445">
    <property type="term" value="P:hormone metabolic process"/>
    <property type="evidence" value="ECO:0007669"/>
    <property type="project" value="UniProtKB-ARBA"/>
</dbReference>
<dbReference type="EMBL" id="AP019791">
    <property type="protein sequence ID" value="BBL79814.1"/>
    <property type="molecule type" value="Genomic_DNA"/>
</dbReference>
<comment type="subcellular location">
    <subcellularLocation>
        <location evidence="1">Membrane</location>
        <topology evidence="1">Multi-pass membrane protein</topology>
    </subcellularLocation>
</comment>
<dbReference type="PANTHER" id="PTHR24322:SF736">
    <property type="entry name" value="RETINOL DEHYDROGENASE 10"/>
    <property type="match status" value="1"/>
</dbReference>
<evidence type="ECO:0000256" key="9">
    <source>
        <dbReference type="RuleBase" id="RU000363"/>
    </source>
</evidence>
<dbReference type="GO" id="GO:0006066">
    <property type="term" value="P:alcohol metabolic process"/>
    <property type="evidence" value="ECO:0007669"/>
    <property type="project" value="UniProtKB-ARBA"/>
</dbReference>
<dbReference type="Proteomes" id="UP000318065">
    <property type="component" value="Chromosome"/>
</dbReference>
<organism evidence="11 12">
    <name type="scientific">Rubrobacter xylanophilus</name>
    <dbReference type="NCBI Taxonomy" id="49319"/>
    <lineage>
        <taxon>Bacteria</taxon>
        <taxon>Bacillati</taxon>
        <taxon>Actinomycetota</taxon>
        <taxon>Rubrobacteria</taxon>
        <taxon>Rubrobacterales</taxon>
        <taxon>Rubrobacteraceae</taxon>
        <taxon>Rubrobacter</taxon>
    </lineage>
</organism>
<keyword evidence="7" id="KW-0443">Lipid metabolism</keyword>
<evidence type="ECO:0000256" key="3">
    <source>
        <dbReference type="ARBA" id="ARBA00022692"/>
    </source>
</evidence>
<dbReference type="InterPro" id="IPR036291">
    <property type="entry name" value="NAD(P)-bd_dom_sf"/>
</dbReference>
<dbReference type="Gene3D" id="3.40.50.720">
    <property type="entry name" value="NAD(P)-binding Rossmann-like Domain"/>
    <property type="match status" value="1"/>
</dbReference>
<protein>
    <submittedName>
        <fullName evidence="11">Oxidoreductase</fullName>
    </submittedName>
</protein>
<name>A0A510HIP3_9ACTN</name>
<keyword evidence="5" id="KW-1133">Transmembrane helix</keyword>
<evidence type="ECO:0000313" key="12">
    <source>
        <dbReference type="Proteomes" id="UP000318065"/>
    </source>
</evidence>
<dbReference type="InterPro" id="IPR002347">
    <property type="entry name" value="SDR_fam"/>
</dbReference>
<keyword evidence="4" id="KW-0521">NADP</keyword>
<evidence type="ECO:0000256" key="2">
    <source>
        <dbReference type="ARBA" id="ARBA00006484"/>
    </source>
</evidence>
<dbReference type="AlphaFoldDB" id="A0A510HIP3"/>
<evidence type="ECO:0000256" key="6">
    <source>
        <dbReference type="ARBA" id="ARBA00023002"/>
    </source>
</evidence>
<dbReference type="PRINTS" id="PR00080">
    <property type="entry name" value="SDRFAMILY"/>
</dbReference>
<comment type="similarity">
    <text evidence="2 9">Belongs to the short-chain dehydrogenases/reductases (SDR) family.</text>
</comment>
<dbReference type="PANTHER" id="PTHR24322">
    <property type="entry name" value="PKSB"/>
    <property type="match status" value="1"/>
</dbReference>
<gene>
    <name evidence="11" type="ORF">RxyAA322_16680</name>
</gene>
<dbReference type="FunFam" id="3.40.50.720:FF:000131">
    <property type="entry name" value="Short-chain dehydrogenase/reductase 3"/>
    <property type="match status" value="1"/>
</dbReference>
<evidence type="ECO:0000256" key="5">
    <source>
        <dbReference type="ARBA" id="ARBA00022989"/>
    </source>
</evidence>
<reference evidence="11" key="1">
    <citation type="journal article" date="2019" name="Microbiol. Resour. Announc.">
        <title>Complete Genome Sequence of Rubrobacter xylanophilus Strain AA3-22, Isolated from Arima Onsen in Japan.</title>
        <authorList>
            <person name="Tomariguchi N."/>
            <person name="Miyazaki K."/>
        </authorList>
    </citation>
    <scope>NUCLEOTIDE SEQUENCE [LARGE SCALE GENOMIC DNA]</scope>
    <source>
        <strain evidence="11">AA3-22</strain>
    </source>
</reference>
<dbReference type="GO" id="GO:0016020">
    <property type="term" value="C:membrane"/>
    <property type="evidence" value="ECO:0007669"/>
    <property type="project" value="UniProtKB-SubCell"/>
</dbReference>
<feature type="domain" description="Ketoreductase" evidence="10">
    <location>
        <begin position="7"/>
        <end position="200"/>
    </location>
</feature>
<dbReference type="RefSeq" id="WP_143527854.1">
    <property type="nucleotide sequence ID" value="NZ_AP019791.1"/>
</dbReference>
<dbReference type="InterPro" id="IPR057326">
    <property type="entry name" value="KR_dom"/>
</dbReference>
<dbReference type="SMART" id="SM00822">
    <property type="entry name" value="PKS_KR"/>
    <property type="match status" value="1"/>
</dbReference>
<evidence type="ECO:0000256" key="4">
    <source>
        <dbReference type="ARBA" id="ARBA00022857"/>
    </source>
</evidence>
<dbReference type="OrthoDB" id="9809287at2"/>
<dbReference type="Pfam" id="PF00106">
    <property type="entry name" value="adh_short"/>
    <property type="match status" value="1"/>
</dbReference>
<evidence type="ECO:0000259" key="10">
    <source>
        <dbReference type="SMART" id="SM00822"/>
    </source>
</evidence>
<accession>A0A510HIP3</accession>
<dbReference type="GO" id="GO:0016616">
    <property type="term" value="F:oxidoreductase activity, acting on the CH-OH group of donors, NAD or NADP as acceptor"/>
    <property type="evidence" value="ECO:0007669"/>
    <property type="project" value="UniProtKB-ARBA"/>
</dbReference>
<dbReference type="InterPro" id="IPR020904">
    <property type="entry name" value="Sc_DH/Rdtase_CS"/>
</dbReference>
<sequence length="287" mass="31805">MTEVSGKVALVTGGAGGMGLLMAMKLARRGARVVIYDLDEAAVRRAVREIGAYNGGEAYGYVCDVSDRGMVYEVADRVRDEVGDVDVLINNAGVVTGKRLLEAPDEQIERVFKVNVLALYWVTKSFLPRMIERDSGHIVTIASAAGLVGVSKQTDYSASKHAAIGFMESLRVELKRYGHRGIRTTIVNPYYVDTGMFRGVRTRFPRILPILDPERVAEKVVRMIERNRQEIKMPLIVNTVPALHVLPADVLDWIMGFFGVNHSMDEFVGRQRSGERLVPGRALSRKG</sequence>
<dbReference type="GO" id="GO:0006720">
    <property type="term" value="P:isoprenoid metabolic process"/>
    <property type="evidence" value="ECO:0007669"/>
    <property type="project" value="UniProtKB-ARBA"/>
</dbReference>
<keyword evidence="12" id="KW-1185">Reference proteome</keyword>
<dbReference type="PROSITE" id="PS00061">
    <property type="entry name" value="ADH_SHORT"/>
    <property type="match status" value="1"/>
</dbReference>
<keyword evidence="3" id="KW-0812">Transmembrane</keyword>
<proteinExistence type="inferred from homology"/>
<evidence type="ECO:0000256" key="8">
    <source>
        <dbReference type="ARBA" id="ARBA00023136"/>
    </source>
</evidence>
<evidence type="ECO:0000256" key="7">
    <source>
        <dbReference type="ARBA" id="ARBA00023098"/>
    </source>
</evidence>
<dbReference type="SUPFAM" id="SSF51735">
    <property type="entry name" value="NAD(P)-binding Rossmann-fold domains"/>
    <property type="match status" value="1"/>
</dbReference>
<dbReference type="CDD" id="cd05339">
    <property type="entry name" value="17beta-HSDXI-like_SDR_c"/>
    <property type="match status" value="1"/>
</dbReference>
<keyword evidence="6" id="KW-0560">Oxidoreductase</keyword>